<gene>
    <name evidence="1" type="ORF">SCLCIDRAFT_459387</name>
</gene>
<protein>
    <submittedName>
        <fullName evidence="1">Uncharacterized protein</fullName>
    </submittedName>
</protein>
<reference evidence="1 2" key="1">
    <citation type="submission" date="2014-04" db="EMBL/GenBank/DDBJ databases">
        <authorList>
            <consortium name="DOE Joint Genome Institute"/>
            <person name="Kuo A."/>
            <person name="Kohler A."/>
            <person name="Nagy L.G."/>
            <person name="Floudas D."/>
            <person name="Copeland A."/>
            <person name="Barry K.W."/>
            <person name="Cichocki N."/>
            <person name="Veneault-Fourrey C."/>
            <person name="LaButti K."/>
            <person name="Lindquist E.A."/>
            <person name="Lipzen A."/>
            <person name="Lundell T."/>
            <person name="Morin E."/>
            <person name="Murat C."/>
            <person name="Sun H."/>
            <person name="Tunlid A."/>
            <person name="Henrissat B."/>
            <person name="Grigoriev I.V."/>
            <person name="Hibbett D.S."/>
            <person name="Martin F."/>
            <person name="Nordberg H.P."/>
            <person name="Cantor M.N."/>
            <person name="Hua S.X."/>
        </authorList>
    </citation>
    <scope>NUCLEOTIDE SEQUENCE [LARGE SCALE GENOMIC DNA]</scope>
    <source>
        <strain evidence="1 2">Foug A</strain>
    </source>
</reference>
<dbReference type="OrthoDB" id="3159295at2759"/>
<evidence type="ECO:0000313" key="2">
    <source>
        <dbReference type="Proteomes" id="UP000053989"/>
    </source>
</evidence>
<dbReference type="Proteomes" id="UP000053989">
    <property type="component" value="Unassembled WGS sequence"/>
</dbReference>
<evidence type="ECO:0000313" key="1">
    <source>
        <dbReference type="EMBL" id="KIM53118.1"/>
    </source>
</evidence>
<reference evidence="2" key="2">
    <citation type="submission" date="2015-01" db="EMBL/GenBank/DDBJ databases">
        <title>Evolutionary Origins and Diversification of the Mycorrhizal Mutualists.</title>
        <authorList>
            <consortium name="DOE Joint Genome Institute"/>
            <consortium name="Mycorrhizal Genomics Consortium"/>
            <person name="Kohler A."/>
            <person name="Kuo A."/>
            <person name="Nagy L.G."/>
            <person name="Floudas D."/>
            <person name="Copeland A."/>
            <person name="Barry K.W."/>
            <person name="Cichocki N."/>
            <person name="Veneault-Fourrey C."/>
            <person name="LaButti K."/>
            <person name="Lindquist E.A."/>
            <person name="Lipzen A."/>
            <person name="Lundell T."/>
            <person name="Morin E."/>
            <person name="Murat C."/>
            <person name="Riley R."/>
            <person name="Ohm R."/>
            <person name="Sun H."/>
            <person name="Tunlid A."/>
            <person name="Henrissat B."/>
            <person name="Grigoriev I.V."/>
            <person name="Hibbett D.S."/>
            <person name="Martin F."/>
        </authorList>
    </citation>
    <scope>NUCLEOTIDE SEQUENCE [LARGE SCALE GENOMIC DNA]</scope>
    <source>
        <strain evidence="2">Foug A</strain>
    </source>
</reference>
<dbReference type="AlphaFoldDB" id="A0A0C2YTY9"/>
<dbReference type="InParanoid" id="A0A0C2YTY9"/>
<proteinExistence type="predicted"/>
<keyword evidence="2" id="KW-1185">Reference proteome</keyword>
<dbReference type="HOGENOM" id="CLU_056227_1_0_1"/>
<organism evidence="1 2">
    <name type="scientific">Scleroderma citrinum Foug A</name>
    <dbReference type="NCBI Taxonomy" id="1036808"/>
    <lineage>
        <taxon>Eukaryota</taxon>
        <taxon>Fungi</taxon>
        <taxon>Dikarya</taxon>
        <taxon>Basidiomycota</taxon>
        <taxon>Agaricomycotina</taxon>
        <taxon>Agaricomycetes</taxon>
        <taxon>Agaricomycetidae</taxon>
        <taxon>Boletales</taxon>
        <taxon>Sclerodermatineae</taxon>
        <taxon>Sclerodermataceae</taxon>
        <taxon>Scleroderma</taxon>
    </lineage>
</organism>
<accession>A0A0C2YTY9</accession>
<sequence length="359" mass="40319">MASTQFRMVALCKYLTDLRLNSVNQLVSHTLIHYSIVSRTSPQSRVGFGWVKNLSTTSAALATSRWQPELFWNLRSLHVSLSTSGSLTQNRVLNQILEPLGSLALSRIVSLRLTCLWCIDIPLIKMVARLFPTLTSLHLSCSENLDVSCCWTCFEDSSLGVTHSPIPNHYVNVWTLTTEFAAALKPMTNLVHLHLGIFLSDEDMLSDALSHYDNPGAYESALLEAIIDSSISTTGEVLSQADRANGRYEDPVSFRVEEAADGDWRCPNSKEMEPFPHNPDECAICTVLVSAPKVRTRELEASLAIAKKIKSLKTIRWSSFFSWMQPTSINERVGDWKRTTTAYVLRANGRVRVRRTPWE</sequence>
<dbReference type="EMBL" id="KN822189">
    <property type="protein sequence ID" value="KIM53118.1"/>
    <property type="molecule type" value="Genomic_DNA"/>
</dbReference>
<name>A0A0C2YTY9_9AGAM</name>